<proteinExistence type="inferred from homology"/>
<evidence type="ECO:0000256" key="2">
    <source>
        <dbReference type="ARBA" id="ARBA00007248"/>
    </source>
</evidence>
<protein>
    <submittedName>
        <fullName evidence="8">Uncharacterized protein</fullName>
    </submittedName>
</protein>
<dbReference type="RefSeq" id="WP_007655300.1">
    <property type="nucleotide sequence ID" value="NZ_CAJSYT010000020.1"/>
</dbReference>
<reference evidence="8" key="1">
    <citation type="journal article" date="2019" name="Nat. Med.">
        <title>A library of human gut bacterial isolates paired with longitudinal multiomics data enables mechanistic microbiome research.</title>
        <authorList>
            <person name="Poyet M."/>
            <person name="Groussin M."/>
            <person name="Gibbons S.M."/>
            <person name="Avila-Pacheco J."/>
            <person name="Jiang X."/>
            <person name="Kearney S.M."/>
            <person name="Perrotta A.R."/>
            <person name="Berdy B."/>
            <person name="Zhao S."/>
            <person name="Lieberman T.D."/>
            <person name="Swanson P.K."/>
            <person name="Smith M."/>
            <person name="Roesemann S."/>
            <person name="Alexander J.E."/>
            <person name="Rich S.A."/>
            <person name="Livny J."/>
            <person name="Vlamakis H."/>
            <person name="Clish C."/>
            <person name="Bullock K."/>
            <person name="Deik A."/>
            <person name="Scott J."/>
            <person name="Pierce K.A."/>
            <person name="Xavier R.J."/>
            <person name="Alm E.J."/>
        </authorList>
    </citation>
    <scope>NUCLEOTIDE SEQUENCE</scope>
    <source>
        <strain evidence="8">BIOML-A4</strain>
    </source>
</reference>
<evidence type="ECO:0000313" key="8">
    <source>
        <dbReference type="EMBL" id="MRY11339.1"/>
    </source>
</evidence>
<gene>
    <name evidence="8" type="ORF">GKE01_07615</name>
</gene>
<keyword evidence="6" id="KW-0998">Cell outer membrane</keyword>
<dbReference type="PROSITE" id="PS51257">
    <property type="entry name" value="PROKAR_LIPOPROTEIN"/>
    <property type="match status" value="1"/>
</dbReference>
<dbReference type="AlphaFoldDB" id="A0A6G1ZBP6"/>
<dbReference type="Pfam" id="PF08842">
    <property type="entry name" value="Mfa2"/>
    <property type="match status" value="1"/>
</dbReference>
<comment type="subcellular location">
    <subcellularLocation>
        <location evidence="1">Cell outer membrane</location>
    </subcellularLocation>
</comment>
<dbReference type="Gene3D" id="2.60.40.2100">
    <property type="match status" value="1"/>
</dbReference>
<sequence>MEYNKLITKQTIFLALAIVALFATSCIKDNLDECPGLTLKVVNQNNEDVTPLGAVTSATLYVFDEDLKLLETRSLEEAFIKNRQNIQLSYPADTKLHLVAWGNLTGEKQVVPNAKSAEELNIMLNSNNGEAQSPDDLFYGLKEFIIGAGGSQEIVIAPKVGQVTMQTEGLQYAIEKNPSFRSASVSGSSSAYEFQLNRTLSGYNYKGEQIGESVYYKPEGDWDETATEWVTPEPSNVCEGQNLSCSFMDENGVLQTVDEYEHSDGTVGPVDIKVYENILILFRWNDQGAFIGAKVTVTPWGVVEDNPDLKPKN</sequence>
<organism evidence="8">
    <name type="scientific">Parabacteroides goldsteinii</name>
    <dbReference type="NCBI Taxonomy" id="328812"/>
    <lineage>
        <taxon>Bacteria</taxon>
        <taxon>Pseudomonadati</taxon>
        <taxon>Bacteroidota</taxon>
        <taxon>Bacteroidia</taxon>
        <taxon>Bacteroidales</taxon>
        <taxon>Tannerellaceae</taxon>
        <taxon>Parabacteroides</taxon>
    </lineage>
</organism>
<name>A0A6G1ZBP6_9BACT</name>
<comment type="caution">
    <text evidence="8">The sequence shown here is derived from an EMBL/GenBank/DDBJ whole genome shotgun (WGS) entry which is preliminary data.</text>
</comment>
<keyword evidence="7" id="KW-0449">Lipoprotein</keyword>
<evidence type="ECO:0000256" key="7">
    <source>
        <dbReference type="ARBA" id="ARBA00023288"/>
    </source>
</evidence>
<dbReference type="GO" id="GO:0009279">
    <property type="term" value="C:cell outer membrane"/>
    <property type="evidence" value="ECO:0007669"/>
    <property type="project" value="UniProtKB-SubCell"/>
</dbReference>
<evidence type="ECO:0000256" key="4">
    <source>
        <dbReference type="ARBA" id="ARBA00023136"/>
    </source>
</evidence>
<keyword evidence="3" id="KW-0732">Signal</keyword>
<evidence type="ECO:0000256" key="5">
    <source>
        <dbReference type="ARBA" id="ARBA00023139"/>
    </source>
</evidence>
<evidence type="ECO:0000256" key="3">
    <source>
        <dbReference type="ARBA" id="ARBA00022729"/>
    </source>
</evidence>
<evidence type="ECO:0000256" key="1">
    <source>
        <dbReference type="ARBA" id="ARBA00004442"/>
    </source>
</evidence>
<evidence type="ECO:0000256" key="6">
    <source>
        <dbReference type="ARBA" id="ARBA00023237"/>
    </source>
</evidence>
<dbReference type="GeneID" id="69982279"/>
<keyword evidence="5" id="KW-0564">Palmitate</keyword>
<comment type="similarity">
    <text evidence="2">Belongs to the bacteroidetes fimbrillin superfamily. FimB/Mfa2 family.</text>
</comment>
<accession>A0A6G1ZBP6</accession>
<dbReference type="EMBL" id="WKLP01000008">
    <property type="protein sequence ID" value="MRY11339.1"/>
    <property type="molecule type" value="Genomic_DNA"/>
</dbReference>
<keyword evidence="4" id="KW-0472">Membrane</keyword>
<dbReference type="InterPro" id="IPR014941">
    <property type="entry name" value="FimB/Mfa2/Mfa3"/>
</dbReference>